<name>A0A0H5RGP6_9EUKA</name>
<reference evidence="4" key="1">
    <citation type="submission" date="2015-04" db="EMBL/GenBank/DDBJ databases">
        <title>The genome sequence of the plant pathogenic Rhizarian Plasmodiophora brassicae reveals insights in its biotrophic life cycle and the origin of chitin synthesis.</title>
        <authorList>
            <person name="Schwelm A."/>
            <person name="Fogelqvist J."/>
            <person name="Knaust A."/>
            <person name="Julke S."/>
            <person name="Lilja T."/>
            <person name="Dhandapani V."/>
            <person name="Bonilla-Rosso G."/>
            <person name="Karlsson M."/>
            <person name="Shevchenko A."/>
            <person name="Choi S.R."/>
            <person name="Kim H.G."/>
            <person name="Park J.Y."/>
            <person name="Lim Y.P."/>
            <person name="Ludwig-Muller J."/>
            <person name="Dixelius C."/>
        </authorList>
    </citation>
    <scope>NUCLEOTIDE SEQUENCE</scope>
    <source>
        <tissue evidence="4">Potato root galls</tissue>
    </source>
</reference>
<keyword evidence="1" id="KW-0677">Repeat</keyword>
<feature type="non-terminal residue" evidence="4">
    <location>
        <position position="1"/>
    </location>
</feature>
<organism evidence="4">
    <name type="scientific">Spongospora subterranea</name>
    <dbReference type="NCBI Taxonomy" id="70186"/>
    <lineage>
        <taxon>Eukaryota</taxon>
        <taxon>Sar</taxon>
        <taxon>Rhizaria</taxon>
        <taxon>Endomyxa</taxon>
        <taxon>Phytomyxea</taxon>
        <taxon>Plasmodiophorida</taxon>
        <taxon>Plasmodiophoridae</taxon>
        <taxon>Spongospora</taxon>
    </lineage>
</organism>
<feature type="compositionally biased region" description="Basic and acidic residues" evidence="2">
    <location>
        <begin position="88"/>
        <end position="116"/>
    </location>
</feature>
<dbReference type="InterPro" id="IPR041243">
    <property type="entry name" value="STI1/HOP_DP"/>
</dbReference>
<proteinExistence type="predicted"/>
<feature type="region of interest" description="Disordered" evidence="2">
    <location>
        <begin position="78"/>
        <end position="116"/>
    </location>
</feature>
<protein>
    <recommendedName>
        <fullName evidence="3">STI1/HOP DP domain-containing protein</fullName>
    </recommendedName>
</protein>
<sequence>VEEAMNAPPPNPFGSLFGPDIWMKIQLNPRLAPFLQDQQFVNNVKLLQSNPSLISSMLSDPKIQILFGVLLGMGDQAFSAAGEQPEGGADREEPPVEKPKSQPAPEPKKEEPEMSE</sequence>
<dbReference type="AlphaFoldDB" id="A0A0H5RGP6"/>
<feature type="non-terminal residue" evidence="4">
    <location>
        <position position="116"/>
    </location>
</feature>
<evidence type="ECO:0000259" key="3">
    <source>
        <dbReference type="Pfam" id="PF17830"/>
    </source>
</evidence>
<feature type="domain" description="STI1/HOP DP" evidence="3">
    <location>
        <begin position="19"/>
        <end position="72"/>
    </location>
</feature>
<dbReference type="Pfam" id="PF17830">
    <property type="entry name" value="STI1-HOP_DP"/>
    <property type="match status" value="1"/>
</dbReference>
<evidence type="ECO:0000313" key="4">
    <source>
        <dbReference type="EMBL" id="CRZ12901.1"/>
    </source>
</evidence>
<dbReference type="EMBL" id="HACM01012459">
    <property type="protein sequence ID" value="CRZ12901.1"/>
    <property type="molecule type" value="Transcribed_RNA"/>
</dbReference>
<evidence type="ECO:0000256" key="1">
    <source>
        <dbReference type="ARBA" id="ARBA00022737"/>
    </source>
</evidence>
<evidence type="ECO:0000256" key="2">
    <source>
        <dbReference type="SAM" id="MobiDB-lite"/>
    </source>
</evidence>
<dbReference type="Gene3D" id="1.10.260.100">
    <property type="match status" value="1"/>
</dbReference>
<accession>A0A0H5RGP6</accession>